<dbReference type="AlphaFoldDB" id="A0A850WYF5"/>
<feature type="non-terminal residue" evidence="11">
    <location>
        <position position="1"/>
    </location>
</feature>
<evidence type="ECO:0000256" key="6">
    <source>
        <dbReference type="ARBA" id="ARBA00023136"/>
    </source>
</evidence>
<dbReference type="Pfam" id="PF00530">
    <property type="entry name" value="SRCR"/>
    <property type="match status" value="5"/>
</dbReference>
<dbReference type="PRINTS" id="PR00258">
    <property type="entry name" value="SPERACTRCPTR"/>
</dbReference>
<dbReference type="InterPro" id="IPR036772">
    <property type="entry name" value="SRCR-like_dom_sf"/>
</dbReference>
<feature type="non-terminal residue" evidence="11">
    <location>
        <position position="538"/>
    </location>
</feature>
<keyword evidence="2" id="KW-0812">Transmembrane</keyword>
<evidence type="ECO:0000259" key="10">
    <source>
        <dbReference type="PROSITE" id="PS50287"/>
    </source>
</evidence>
<dbReference type="Proteomes" id="UP000653271">
    <property type="component" value="Unassembled WGS sequence"/>
</dbReference>
<evidence type="ECO:0000256" key="8">
    <source>
        <dbReference type="ARBA" id="ARBA00023180"/>
    </source>
</evidence>
<dbReference type="FunFam" id="3.10.250.10:FF:000004">
    <property type="entry name" value="Scavenger receptor cysteine-rich type 1 protein M130"/>
    <property type="match status" value="2"/>
</dbReference>
<keyword evidence="12" id="KW-1185">Reference proteome</keyword>
<keyword evidence="8" id="KW-0325">Glycoprotein</keyword>
<dbReference type="PANTHER" id="PTHR19331">
    <property type="entry name" value="SCAVENGER RECEPTOR DOMAIN-CONTAINING"/>
    <property type="match status" value="1"/>
</dbReference>
<feature type="disulfide bond" evidence="9">
    <location>
        <begin position="284"/>
        <end position="294"/>
    </location>
</feature>
<keyword evidence="3" id="KW-0732">Signal</keyword>
<sequence length="538" mass="55055">DAVELRLADGGGPCAGRVEVKLRGRWGSVADDNWDMEDAEVVCRQLGCGSAAGAYLASARFGVGDGPISLAVIDCRGDEAALWDCEVRGWGPYSAIHDFDTAVVCQGFTRLVGGDGACAGRLEVRQGRAWVGVCEGAVDANAAHVVCRELGCGVALAGPAGGWFEEPTLGSSPLWEEEFDCDGTESRLATCARRPPRNQSCAGHASITCSSYTGFRLAGNGSGCAGRVELEAGGTWGSLCAAGWDLPDAHVLCRHLGCGPAAAVPPGGAFGAGNAPPRPENLGCVGSERHLGECPTRVLGEPGCAPGHAAAVVCAAPRRWPSSAPVSVPGPVGAVGLSERAAAVARCPPCPAGSQRVRLVGGPGRCAGRVEVSVRGSWSGVCADAWDASDAAVVCRQLGCGMLLEVPDSARFGAGTKPLWPVALGCAGTEESLWDCPARGRPECQRGGRAGAICSELLSLRLAGGRCRGHLEVLHDGTWGRVCANGTGLAAAVCRQLSCGHGGSLVATPSSASAPAWLAWVSCRDDARSLWRCRSAPW</sequence>
<reference evidence="11" key="1">
    <citation type="submission" date="2019-09" db="EMBL/GenBank/DDBJ databases">
        <title>Bird 10,000 Genomes (B10K) Project - Family phase.</title>
        <authorList>
            <person name="Zhang G."/>
        </authorList>
    </citation>
    <scope>NUCLEOTIDE SEQUENCE</scope>
    <source>
        <strain evidence="11">B10K-DU-008-47</strain>
        <tissue evidence="11">Mixed tissue sample</tissue>
    </source>
</reference>
<dbReference type="FunFam" id="3.10.250.10:FF:000002">
    <property type="entry name" value="Scavenger receptor cysteine-rich type 1 protein M130"/>
    <property type="match status" value="1"/>
</dbReference>
<dbReference type="FunFam" id="3.10.250.10:FF:000009">
    <property type="entry name" value="WC1"/>
    <property type="match status" value="1"/>
</dbReference>
<proteinExistence type="predicted"/>
<accession>A0A850WYF5</accession>
<dbReference type="InterPro" id="IPR001190">
    <property type="entry name" value="SRCR"/>
</dbReference>
<evidence type="ECO:0000256" key="1">
    <source>
        <dbReference type="ARBA" id="ARBA00004167"/>
    </source>
</evidence>
<comment type="caution">
    <text evidence="9">Lacks conserved residue(s) required for the propagation of feature annotation.</text>
</comment>
<dbReference type="OrthoDB" id="536948at2759"/>
<keyword evidence="6" id="KW-0472">Membrane</keyword>
<dbReference type="SMART" id="SM00202">
    <property type="entry name" value="SR"/>
    <property type="match status" value="5"/>
</dbReference>
<evidence type="ECO:0000313" key="12">
    <source>
        <dbReference type="Proteomes" id="UP000653271"/>
    </source>
</evidence>
<feature type="disulfide bond" evidence="9">
    <location>
        <begin position="75"/>
        <end position="85"/>
    </location>
</feature>
<evidence type="ECO:0000313" key="11">
    <source>
        <dbReference type="EMBL" id="NWH74648.1"/>
    </source>
</evidence>
<dbReference type="PROSITE" id="PS00420">
    <property type="entry name" value="SRCR_1"/>
    <property type="match status" value="1"/>
</dbReference>
<feature type="disulfide bond" evidence="9">
    <location>
        <begin position="181"/>
        <end position="191"/>
    </location>
</feature>
<feature type="disulfide bond" evidence="9">
    <location>
        <begin position="253"/>
        <end position="314"/>
    </location>
</feature>
<feature type="domain" description="SRCR" evidence="10">
    <location>
        <begin position="109"/>
        <end position="210"/>
    </location>
</feature>
<evidence type="ECO:0000256" key="3">
    <source>
        <dbReference type="ARBA" id="ARBA00022729"/>
    </source>
</evidence>
<dbReference type="PANTHER" id="PTHR19331:SF487">
    <property type="entry name" value="SOLUBLE SCAVENGER RECEPTOR CYSTEINE-RICH DOMAIN-CONTAINING PROTEIN SSC5D"/>
    <property type="match status" value="1"/>
</dbReference>
<organism evidence="11 12">
    <name type="scientific">Piaya cayana</name>
    <name type="common">Common squirrel cuckoo</name>
    <dbReference type="NCBI Taxonomy" id="33601"/>
    <lineage>
        <taxon>Eukaryota</taxon>
        <taxon>Metazoa</taxon>
        <taxon>Chordata</taxon>
        <taxon>Craniata</taxon>
        <taxon>Vertebrata</taxon>
        <taxon>Euteleostomi</taxon>
        <taxon>Archelosauria</taxon>
        <taxon>Archosauria</taxon>
        <taxon>Dinosauria</taxon>
        <taxon>Saurischia</taxon>
        <taxon>Theropoda</taxon>
        <taxon>Coelurosauria</taxon>
        <taxon>Aves</taxon>
        <taxon>Neognathae</taxon>
        <taxon>Neoaves</taxon>
        <taxon>Otidimorphae</taxon>
        <taxon>Cuculiformes</taxon>
        <taxon>Coccyzidae</taxon>
        <taxon>Piaya</taxon>
    </lineage>
</organism>
<feature type="disulfide bond" evidence="9">
    <location>
        <begin position="523"/>
        <end position="533"/>
    </location>
</feature>
<dbReference type="Gene3D" id="3.10.250.10">
    <property type="entry name" value="SRCR-like domain"/>
    <property type="match status" value="5"/>
</dbReference>
<feature type="disulfide bond" evidence="9">
    <location>
        <begin position="426"/>
        <end position="436"/>
    </location>
</feature>
<evidence type="ECO:0000256" key="7">
    <source>
        <dbReference type="ARBA" id="ARBA00023157"/>
    </source>
</evidence>
<feature type="domain" description="SRCR" evidence="10">
    <location>
        <begin position="460"/>
        <end position="538"/>
    </location>
</feature>
<feature type="domain" description="SRCR" evidence="10">
    <location>
        <begin position="215"/>
        <end position="315"/>
    </location>
</feature>
<dbReference type="GO" id="GO:0016020">
    <property type="term" value="C:membrane"/>
    <property type="evidence" value="ECO:0007669"/>
    <property type="project" value="UniProtKB-SubCell"/>
</dbReference>
<protein>
    <submittedName>
        <fullName evidence="11">WC11 protein</fullName>
    </submittedName>
</protein>
<dbReference type="GO" id="GO:0005737">
    <property type="term" value="C:cytoplasm"/>
    <property type="evidence" value="ECO:0007669"/>
    <property type="project" value="UniProtKB-ARBA"/>
</dbReference>
<evidence type="ECO:0000256" key="4">
    <source>
        <dbReference type="ARBA" id="ARBA00022737"/>
    </source>
</evidence>
<dbReference type="PROSITE" id="PS50287">
    <property type="entry name" value="SRCR_2"/>
    <property type="match status" value="5"/>
</dbReference>
<comment type="subcellular location">
    <subcellularLocation>
        <location evidence="1">Membrane</location>
        <topology evidence="1">Single-pass membrane protein</topology>
    </subcellularLocation>
</comment>
<keyword evidence="5" id="KW-1133">Transmembrane helix</keyword>
<gene>
    <name evidence="11" type="primary">Wc11_0</name>
    <name evidence="11" type="ORF">PIACAY_R12767</name>
</gene>
<evidence type="ECO:0000256" key="2">
    <source>
        <dbReference type="ARBA" id="ARBA00022692"/>
    </source>
</evidence>
<evidence type="ECO:0000256" key="9">
    <source>
        <dbReference type="PROSITE-ProRule" id="PRU00196"/>
    </source>
</evidence>
<feature type="domain" description="SRCR" evidence="10">
    <location>
        <begin position="357"/>
        <end position="455"/>
    </location>
</feature>
<evidence type="ECO:0000256" key="5">
    <source>
        <dbReference type="ARBA" id="ARBA00022989"/>
    </source>
</evidence>
<comment type="caution">
    <text evidence="11">The sequence shown here is derived from an EMBL/GenBank/DDBJ whole genome shotgun (WGS) entry which is preliminary data.</text>
</comment>
<keyword evidence="7 9" id="KW-1015">Disulfide bond</keyword>
<keyword evidence="4" id="KW-0677">Repeat</keyword>
<dbReference type="EMBL" id="WAAB01010692">
    <property type="protein sequence ID" value="NWH74648.1"/>
    <property type="molecule type" value="Genomic_DNA"/>
</dbReference>
<feature type="disulfide bond" evidence="9">
    <location>
        <begin position="240"/>
        <end position="304"/>
    </location>
</feature>
<dbReference type="SUPFAM" id="SSF56487">
    <property type="entry name" value="SRCR-like"/>
    <property type="match status" value="5"/>
</dbReference>
<name>A0A850WYF5_PIACA</name>
<feature type="domain" description="SRCR" evidence="10">
    <location>
        <begin position="5"/>
        <end position="106"/>
    </location>
</feature>